<dbReference type="PROSITE" id="PS00227">
    <property type="entry name" value="TUBULIN"/>
    <property type="match status" value="1"/>
</dbReference>
<evidence type="ECO:0000256" key="12">
    <source>
        <dbReference type="ARBA" id="ARBA00023133"/>
    </source>
</evidence>
<comment type="subcellular location">
    <subcellularLocation>
        <location evidence="2">Membrane</location>
        <topology evidence="2">Multi-pass membrane protein</topology>
    </subcellularLocation>
</comment>
<dbReference type="SMART" id="SM00864">
    <property type="entry name" value="Tubulin"/>
    <property type="match status" value="1"/>
</dbReference>
<evidence type="ECO:0000256" key="17">
    <source>
        <dbReference type="ARBA" id="ARBA00049117"/>
    </source>
</evidence>
<feature type="transmembrane region" description="Helical" evidence="18">
    <location>
        <begin position="628"/>
        <end position="651"/>
    </location>
</feature>
<protein>
    <recommendedName>
        <fullName evidence="19">Tubulin/FtsZ GTPase domain-containing protein</fullName>
    </recommendedName>
</protein>
<proteinExistence type="inferred from homology"/>
<keyword evidence="10" id="KW-0560">Oxidoreductase</keyword>
<name>A0A8J9Y718_9NEOP</name>
<feature type="transmembrane region" description="Helical" evidence="18">
    <location>
        <begin position="338"/>
        <end position="358"/>
    </location>
</feature>
<dbReference type="AlphaFoldDB" id="A0A8J9Y718"/>
<evidence type="ECO:0000256" key="2">
    <source>
        <dbReference type="ARBA" id="ARBA00004141"/>
    </source>
</evidence>
<dbReference type="Gene3D" id="3.40.50.1440">
    <property type="entry name" value="Tubulin/FtsZ, GTPase domain"/>
    <property type="match status" value="1"/>
</dbReference>
<dbReference type="InterPro" id="IPR009003">
    <property type="entry name" value="Peptidase_S1_PA"/>
</dbReference>
<dbReference type="EMBL" id="OV170234">
    <property type="protein sequence ID" value="CAH0719774.1"/>
    <property type="molecule type" value="Genomic_DNA"/>
</dbReference>
<dbReference type="InterPro" id="IPR003780">
    <property type="entry name" value="COX15/CtaA_fam"/>
</dbReference>
<dbReference type="InterPro" id="IPR036525">
    <property type="entry name" value="Tubulin/FtsZ_GTPase_sf"/>
</dbReference>
<comment type="cofactor">
    <cofactor evidence="1">
        <name>heme b</name>
        <dbReference type="ChEBI" id="CHEBI:60344"/>
    </cofactor>
</comment>
<sequence>MTKKEVIQIHIGQAGVQIANACWELYCLEHGITPDGMLAFSDDTNYEAFFVHSGAGKVVPRVVMIDLEPTPIDEIRTGTYRQLFRPTSLITGKEDAASNFARGYFSVGREMIDLALNCIRVAAEECNCLQGFIIFRAFGGGTGSGFTALLLEGLTKDYGKLSKIEFSVYPSPKISPIIVEPYNAVLTSHACMDTEDVCFIFDNEALYDILARLLDVPRPTYTNLNRLMAQIGINYQPPTTVPGGDLAALQRAVYTRMLIISHLCRCSQPLRVAQSKLLVSNTSVHSRLVSRKLITPLRYSNNNVASNNGFKLTDLLKSNGIITRFCSSTPKPKQSKAVGYWLLGCSGMVFAAVVLGGVTRLTESGLSMVTWKLLGEKLPRTDEEWQQEFEKYQQFPEYKYKNMNITLNEFKWIWYMEYAHRTWGRAIGAAVFLPAAWFWARGYLDKAMKVRVGVFCALVAAQGLMGWYMVKSGLEDRFQGPSDVPRVSQYRLAAHLSLAFILYSGLLAGALRVLRPFPIQATLRRVKELKGVTAFAHTVKAMAFFTAVSGAFVAGLDAGLVYNSFPKMGDYWVPDDILSFSPKVRNFTENPTTVQFDHRILGTSTLIAASAMWLVSRGKPLSPVARRVANAVGAMAWLQVGLGILTLLHYVPTPLGAAHQSGSLALLSLAVWLTHEIKLLKYIPK</sequence>
<feature type="transmembrane region" description="Helical" evidence="18">
    <location>
        <begin position="490"/>
        <end position="514"/>
    </location>
</feature>
<evidence type="ECO:0000256" key="4">
    <source>
        <dbReference type="ARBA" id="ARBA00022692"/>
    </source>
</evidence>
<keyword evidence="5" id="KW-0493">Microtubule</keyword>
<dbReference type="Pfam" id="PF02628">
    <property type="entry name" value="COX15-CtaA"/>
    <property type="match status" value="1"/>
</dbReference>
<comment type="pathway">
    <text evidence="15">Porphyrin-containing compound metabolism; heme A biosynthesis; heme A from heme O: step 1/1.</text>
</comment>
<evidence type="ECO:0000256" key="15">
    <source>
        <dbReference type="ARBA" id="ARBA00044501"/>
    </source>
</evidence>
<evidence type="ECO:0000259" key="19">
    <source>
        <dbReference type="SMART" id="SM00864"/>
    </source>
</evidence>
<feature type="transmembrane region" description="Helical" evidence="18">
    <location>
        <begin position="534"/>
        <end position="556"/>
    </location>
</feature>
<dbReference type="PANTHER" id="PTHR23289:SF2">
    <property type="entry name" value="CYTOCHROME C OXIDASE ASSEMBLY PROTEIN COX15 HOMOLOG"/>
    <property type="match status" value="1"/>
</dbReference>
<evidence type="ECO:0000256" key="18">
    <source>
        <dbReference type="SAM" id="Phobius"/>
    </source>
</evidence>
<dbReference type="GO" id="GO:0016787">
    <property type="term" value="F:hydrolase activity"/>
    <property type="evidence" value="ECO:0007669"/>
    <property type="project" value="UniProtKB-KW"/>
</dbReference>
<keyword evidence="13" id="KW-0342">GTP-binding</keyword>
<comment type="similarity">
    <text evidence="3">Belongs to the tubulin family.</text>
</comment>
<dbReference type="InterPro" id="IPR017975">
    <property type="entry name" value="Tubulin_CS"/>
</dbReference>
<feature type="transmembrane region" description="Helical" evidence="18">
    <location>
        <begin position="452"/>
        <end position="470"/>
    </location>
</feature>
<dbReference type="SUPFAM" id="SSF52490">
    <property type="entry name" value="Tubulin nucleotide-binding domain-like"/>
    <property type="match status" value="1"/>
</dbReference>
<evidence type="ECO:0000256" key="3">
    <source>
        <dbReference type="ARBA" id="ARBA00009636"/>
    </source>
</evidence>
<dbReference type="PRINTS" id="PR01161">
    <property type="entry name" value="TUBULIN"/>
</dbReference>
<evidence type="ECO:0000256" key="6">
    <source>
        <dbReference type="ARBA" id="ARBA00022723"/>
    </source>
</evidence>
<dbReference type="GO" id="GO:0005525">
    <property type="term" value="F:GTP binding"/>
    <property type="evidence" value="ECO:0007669"/>
    <property type="project" value="UniProtKB-KW"/>
</dbReference>
<comment type="catalytic activity">
    <reaction evidence="17">
        <text>GTP + H2O = GDP + phosphate + H(+)</text>
        <dbReference type="Rhea" id="RHEA:19669"/>
        <dbReference type="ChEBI" id="CHEBI:15377"/>
        <dbReference type="ChEBI" id="CHEBI:15378"/>
        <dbReference type="ChEBI" id="CHEBI:37565"/>
        <dbReference type="ChEBI" id="CHEBI:43474"/>
        <dbReference type="ChEBI" id="CHEBI:58189"/>
    </reaction>
    <physiologicalReaction direction="left-to-right" evidence="17">
        <dbReference type="Rhea" id="RHEA:19670"/>
    </physiologicalReaction>
</comment>
<evidence type="ECO:0000256" key="7">
    <source>
        <dbReference type="ARBA" id="ARBA00022741"/>
    </source>
</evidence>
<evidence type="ECO:0000256" key="8">
    <source>
        <dbReference type="ARBA" id="ARBA00022801"/>
    </source>
</evidence>
<dbReference type="GO" id="GO:0005874">
    <property type="term" value="C:microtubule"/>
    <property type="evidence" value="ECO:0007669"/>
    <property type="project" value="UniProtKB-KW"/>
</dbReference>
<dbReference type="GO" id="GO:0007017">
    <property type="term" value="P:microtubule-based process"/>
    <property type="evidence" value="ECO:0007669"/>
    <property type="project" value="InterPro"/>
</dbReference>
<evidence type="ECO:0000256" key="11">
    <source>
        <dbReference type="ARBA" id="ARBA00023004"/>
    </source>
</evidence>
<keyword evidence="12" id="KW-0350">Heme biosynthesis</keyword>
<keyword evidence="6" id="KW-0479">Metal-binding</keyword>
<keyword evidence="4 18" id="KW-0812">Transmembrane</keyword>
<evidence type="ECO:0000256" key="14">
    <source>
        <dbReference type="ARBA" id="ARBA00023136"/>
    </source>
</evidence>
<dbReference type="GO" id="GO:0006784">
    <property type="term" value="P:heme A biosynthetic process"/>
    <property type="evidence" value="ECO:0007669"/>
    <property type="project" value="InterPro"/>
</dbReference>
<keyword evidence="7" id="KW-0547">Nucleotide-binding</keyword>
<feature type="non-terminal residue" evidence="20">
    <location>
        <position position="685"/>
    </location>
</feature>
<dbReference type="InterPro" id="IPR023754">
    <property type="entry name" value="HemeA_Synthase_type2"/>
</dbReference>
<feature type="domain" description="Tubulin/FtsZ GTPase" evidence="19">
    <location>
        <begin position="49"/>
        <end position="243"/>
    </location>
</feature>
<keyword evidence="11" id="KW-0408">Iron</keyword>
<evidence type="ECO:0000256" key="9">
    <source>
        <dbReference type="ARBA" id="ARBA00022989"/>
    </source>
</evidence>
<dbReference type="SUPFAM" id="SSF50494">
    <property type="entry name" value="Trypsin-like serine proteases"/>
    <property type="match status" value="1"/>
</dbReference>
<keyword evidence="9 18" id="KW-1133">Transmembrane helix</keyword>
<accession>A0A8J9Y718</accession>
<dbReference type="GO" id="GO:0005743">
    <property type="term" value="C:mitochondrial inner membrane"/>
    <property type="evidence" value="ECO:0007669"/>
    <property type="project" value="TreeGrafter"/>
</dbReference>
<feature type="transmembrane region" description="Helical" evidence="18">
    <location>
        <begin position="422"/>
        <end position="440"/>
    </location>
</feature>
<dbReference type="Proteomes" id="UP000838878">
    <property type="component" value="Chromosome 14"/>
</dbReference>
<keyword evidence="21" id="KW-1185">Reference proteome</keyword>
<gene>
    <name evidence="20" type="ORF">BINO364_LOCUS6075</name>
</gene>
<dbReference type="GO" id="GO:0016653">
    <property type="term" value="F:oxidoreductase activity, acting on NAD(P)H, heme protein as acceptor"/>
    <property type="evidence" value="ECO:0007669"/>
    <property type="project" value="TreeGrafter"/>
</dbReference>
<evidence type="ECO:0000256" key="1">
    <source>
        <dbReference type="ARBA" id="ARBA00001970"/>
    </source>
</evidence>
<evidence type="ECO:0000313" key="20">
    <source>
        <dbReference type="EMBL" id="CAH0719774.1"/>
    </source>
</evidence>
<evidence type="ECO:0000256" key="13">
    <source>
        <dbReference type="ARBA" id="ARBA00023134"/>
    </source>
</evidence>
<keyword evidence="8" id="KW-0378">Hydrolase</keyword>
<evidence type="ECO:0000256" key="10">
    <source>
        <dbReference type="ARBA" id="ARBA00023002"/>
    </source>
</evidence>
<dbReference type="InterPro" id="IPR002452">
    <property type="entry name" value="Alpha_tubulin"/>
</dbReference>
<feature type="transmembrane region" description="Helical" evidence="18">
    <location>
        <begin position="600"/>
        <end position="616"/>
    </location>
</feature>
<dbReference type="InterPro" id="IPR000217">
    <property type="entry name" value="Tubulin"/>
</dbReference>
<keyword evidence="14 18" id="KW-0472">Membrane</keyword>
<dbReference type="GO" id="GO:0120547">
    <property type="term" value="F:heme A synthase activity"/>
    <property type="evidence" value="ECO:0007669"/>
    <property type="project" value="UniProtKB-EC"/>
</dbReference>
<dbReference type="PANTHER" id="PTHR23289">
    <property type="entry name" value="CYTOCHROME C OXIDASE ASSEMBLY PROTEIN COX15"/>
    <property type="match status" value="1"/>
</dbReference>
<dbReference type="Pfam" id="PF00091">
    <property type="entry name" value="Tubulin"/>
    <property type="match status" value="1"/>
</dbReference>
<evidence type="ECO:0000256" key="5">
    <source>
        <dbReference type="ARBA" id="ARBA00022701"/>
    </source>
</evidence>
<dbReference type="GO" id="GO:0005200">
    <property type="term" value="F:structural constituent of cytoskeleton"/>
    <property type="evidence" value="ECO:0007669"/>
    <property type="project" value="InterPro"/>
</dbReference>
<dbReference type="GO" id="GO:0046872">
    <property type="term" value="F:metal ion binding"/>
    <property type="evidence" value="ECO:0007669"/>
    <property type="project" value="UniProtKB-KW"/>
</dbReference>
<evidence type="ECO:0000256" key="16">
    <source>
        <dbReference type="ARBA" id="ARBA00048044"/>
    </source>
</evidence>
<comment type="catalytic activity">
    <reaction evidence="16">
        <text>Fe(II)-heme o + 2 A + H2O = Fe(II)-heme a + 2 AH2</text>
        <dbReference type="Rhea" id="RHEA:63388"/>
        <dbReference type="ChEBI" id="CHEBI:13193"/>
        <dbReference type="ChEBI" id="CHEBI:15377"/>
        <dbReference type="ChEBI" id="CHEBI:17499"/>
        <dbReference type="ChEBI" id="CHEBI:60530"/>
        <dbReference type="ChEBI" id="CHEBI:61715"/>
        <dbReference type="EC" id="1.17.99.9"/>
    </reaction>
    <physiologicalReaction direction="left-to-right" evidence="16">
        <dbReference type="Rhea" id="RHEA:63389"/>
    </physiologicalReaction>
</comment>
<reference evidence="20" key="1">
    <citation type="submission" date="2021-12" db="EMBL/GenBank/DDBJ databases">
        <authorList>
            <person name="Martin H S."/>
        </authorList>
    </citation>
    <scope>NUCLEOTIDE SEQUENCE</scope>
</reference>
<evidence type="ECO:0000313" key="21">
    <source>
        <dbReference type="Proteomes" id="UP000838878"/>
    </source>
</evidence>
<dbReference type="InterPro" id="IPR003008">
    <property type="entry name" value="Tubulin_FtsZ_GTPase"/>
</dbReference>
<organism evidence="20 21">
    <name type="scientific">Brenthis ino</name>
    <name type="common">lesser marbled fritillary</name>
    <dbReference type="NCBI Taxonomy" id="405034"/>
    <lineage>
        <taxon>Eukaryota</taxon>
        <taxon>Metazoa</taxon>
        <taxon>Ecdysozoa</taxon>
        <taxon>Arthropoda</taxon>
        <taxon>Hexapoda</taxon>
        <taxon>Insecta</taxon>
        <taxon>Pterygota</taxon>
        <taxon>Neoptera</taxon>
        <taxon>Endopterygota</taxon>
        <taxon>Lepidoptera</taxon>
        <taxon>Glossata</taxon>
        <taxon>Ditrysia</taxon>
        <taxon>Papilionoidea</taxon>
        <taxon>Nymphalidae</taxon>
        <taxon>Heliconiinae</taxon>
        <taxon>Argynnini</taxon>
        <taxon>Brenthis</taxon>
    </lineage>
</organism>
<dbReference type="OrthoDB" id="1726137at2759"/>
<dbReference type="PRINTS" id="PR01162">
    <property type="entry name" value="ALPHATUBULIN"/>
</dbReference>